<evidence type="ECO:0000313" key="1">
    <source>
        <dbReference type="EMBL" id="WAS96515.1"/>
    </source>
</evidence>
<dbReference type="RefSeq" id="WP_269038871.1">
    <property type="nucleotide sequence ID" value="NZ_CP114040.1"/>
</dbReference>
<reference evidence="1" key="1">
    <citation type="submission" date="2022-11" db="EMBL/GenBank/DDBJ databases">
        <title>Minimal conservation of predation-associated metabolite biosynthetic gene clusters underscores biosynthetic potential of Myxococcota including descriptions for ten novel species: Archangium lansinium sp. nov., Myxococcus landrumus sp. nov., Nannocystis bai.</title>
        <authorList>
            <person name="Ahearne A."/>
            <person name="Stevens C."/>
            <person name="Dowd S."/>
        </authorList>
    </citation>
    <scope>NUCLEOTIDE SEQUENCE</scope>
    <source>
        <strain evidence="1">Fl3</strain>
    </source>
</reference>
<gene>
    <name evidence="1" type="ORF">O0S08_10190</name>
</gene>
<organism evidence="1 2">
    <name type="scientific">Nannocystis punicea</name>
    <dbReference type="NCBI Taxonomy" id="2995304"/>
    <lineage>
        <taxon>Bacteria</taxon>
        <taxon>Pseudomonadati</taxon>
        <taxon>Myxococcota</taxon>
        <taxon>Polyangia</taxon>
        <taxon>Nannocystales</taxon>
        <taxon>Nannocystaceae</taxon>
        <taxon>Nannocystis</taxon>
    </lineage>
</organism>
<accession>A0ABY7HBM9</accession>
<name>A0ABY7HBM9_9BACT</name>
<protein>
    <submittedName>
        <fullName evidence="1">Uncharacterized protein</fullName>
    </submittedName>
</protein>
<dbReference type="Proteomes" id="UP001164459">
    <property type="component" value="Chromosome"/>
</dbReference>
<dbReference type="EMBL" id="CP114040">
    <property type="protein sequence ID" value="WAS96515.1"/>
    <property type="molecule type" value="Genomic_DNA"/>
</dbReference>
<keyword evidence="2" id="KW-1185">Reference proteome</keyword>
<sequence length="193" mass="21235">MSAVTWSGNRLGDLYIEEALLRGLDLSSWHRFGLTGLYLSHELYQHLVVAGTVGLLMTGALDRCHHEPAPERAQAAKVVIQASGDSRAPRPLCSVDAFMRFVRAPGLTVHCRRRGGEGPDRTFELEDLIEPGADPTELDALARRFADVTHLRPLARQADGILLSHQAARTASSARTVASIIFRRWATLDTTTR</sequence>
<evidence type="ECO:0000313" key="2">
    <source>
        <dbReference type="Proteomes" id="UP001164459"/>
    </source>
</evidence>
<proteinExistence type="predicted"/>